<dbReference type="RefSeq" id="WP_136843049.1">
    <property type="nucleotide sequence ID" value="NZ_SUPL01000004.1"/>
</dbReference>
<keyword evidence="2" id="KW-1185">Reference proteome</keyword>
<evidence type="ECO:0000313" key="2">
    <source>
        <dbReference type="Proteomes" id="UP000307657"/>
    </source>
</evidence>
<dbReference type="Proteomes" id="UP000307657">
    <property type="component" value="Unassembled WGS sequence"/>
</dbReference>
<protein>
    <submittedName>
        <fullName evidence="1">Uncharacterized protein</fullName>
    </submittedName>
</protein>
<sequence length="142" mass="16462">MAFMYIGIAVVVFIIIFNISDKAVNKTKPKRDVNRVTMDSIEKVMNKQQKAMDDLQKVAEDRLFRALTLGLEKASVEIRENPDYLKRFMDVLIENQKKEITKTVYETSNPNILLSDEQIKFSIEQAAIKVSNHAERLNNERK</sequence>
<gene>
    <name evidence="1" type="ORF">E5167_08500</name>
</gene>
<accession>A0A4U0EVW8</accession>
<evidence type="ECO:0000313" key="1">
    <source>
        <dbReference type="EMBL" id="TJY35898.1"/>
    </source>
</evidence>
<proteinExistence type="predicted"/>
<dbReference type="OrthoDB" id="9985800at2"/>
<reference evidence="1 2" key="1">
    <citation type="submission" date="2019-04" db="EMBL/GenBank/DDBJ databases">
        <title>Lacinutrix sp. nov., isolated from marine water.</title>
        <authorList>
            <person name="Kim W."/>
        </authorList>
    </citation>
    <scope>NUCLEOTIDE SEQUENCE [LARGE SCALE GENOMIC DNA]</scope>
    <source>
        <strain evidence="1 2">CAU 1491</strain>
    </source>
</reference>
<dbReference type="AlphaFoldDB" id="A0A4U0EVW8"/>
<organism evidence="1 2">
    <name type="scientific">Pontimicrobium aquaticum</name>
    <dbReference type="NCBI Taxonomy" id="2565367"/>
    <lineage>
        <taxon>Bacteria</taxon>
        <taxon>Pseudomonadati</taxon>
        <taxon>Bacteroidota</taxon>
        <taxon>Flavobacteriia</taxon>
        <taxon>Flavobacteriales</taxon>
        <taxon>Flavobacteriaceae</taxon>
        <taxon>Pontimicrobium</taxon>
    </lineage>
</organism>
<dbReference type="EMBL" id="SUPL01000004">
    <property type="protein sequence ID" value="TJY35898.1"/>
    <property type="molecule type" value="Genomic_DNA"/>
</dbReference>
<name>A0A4U0EVW8_9FLAO</name>
<comment type="caution">
    <text evidence="1">The sequence shown here is derived from an EMBL/GenBank/DDBJ whole genome shotgun (WGS) entry which is preliminary data.</text>
</comment>